<sequence>MTLRQAITNAAAELAANPHLSEHAHRDAELLLLHTLQIPRVTLIAHPDRDLSPDQRSLYQAAISRRLQLEPIQYIAGEQEFYGLRLHVSPAVLIPRPETEHLVEAVLALLPANEPLKLADIGTGSGAIAIALAVHLPFAHITALDISPKALAIATSNAREHNVGDRIDFLESDLLAAVDHPTEIFDAIVSNPPYIPESDRPTLHPQVREHEPSTALFAGETGLDIYRRLIPQAKSALKPNGLLALEIGHGQRDSLTNLLTGWNDISFVNDLQQIPRVALARKPNYFNPEPKNLSQ</sequence>
<reference evidence="8" key="2">
    <citation type="journal article" date="2024" name="Environ. Microbiol.">
        <title>Genome analysis and description of Tunturibacter gen. nov. expands the diversity of Terriglobia in tundra soils.</title>
        <authorList>
            <person name="Messyasz A."/>
            <person name="Mannisto M.K."/>
            <person name="Kerkhof L.J."/>
            <person name="Haggblom M.M."/>
        </authorList>
    </citation>
    <scope>NUCLEOTIDE SEQUENCE</scope>
    <source>
        <strain evidence="8">X5P6</strain>
    </source>
</reference>
<dbReference type="InterPro" id="IPR004556">
    <property type="entry name" value="HemK-like"/>
</dbReference>
<dbReference type="KEGG" id="tpsc:RBB77_03370"/>
<feature type="binding site" evidence="5">
    <location>
        <position position="145"/>
    </location>
    <ligand>
        <name>S-adenosyl-L-methionine</name>
        <dbReference type="ChEBI" id="CHEBI:59789"/>
    </ligand>
</feature>
<evidence type="ECO:0000256" key="3">
    <source>
        <dbReference type="ARBA" id="ARBA00022691"/>
    </source>
</evidence>
<dbReference type="GO" id="GO:0003676">
    <property type="term" value="F:nucleic acid binding"/>
    <property type="evidence" value="ECO:0007669"/>
    <property type="project" value="InterPro"/>
</dbReference>
<dbReference type="Pfam" id="PF17827">
    <property type="entry name" value="PrmC_N"/>
    <property type="match status" value="1"/>
</dbReference>
<dbReference type="Pfam" id="PF05175">
    <property type="entry name" value="MTS"/>
    <property type="match status" value="1"/>
</dbReference>
<dbReference type="EC" id="2.1.1.297" evidence="5"/>
<evidence type="ECO:0000259" key="7">
    <source>
        <dbReference type="Pfam" id="PF17827"/>
    </source>
</evidence>
<feature type="domain" description="Release factor glutamine methyltransferase N-terminal" evidence="7">
    <location>
        <begin position="5"/>
        <end position="77"/>
    </location>
</feature>
<dbReference type="NCBIfam" id="TIGR03534">
    <property type="entry name" value="RF_mod_PrmC"/>
    <property type="match status" value="1"/>
</dbReference>
<evidence type="ECO:0000259" key="6">
    <source>
        <dbReference type="Pfam" id="PF05175"/>
    </source>
</evidence>
<dbReference type="PANTHER" id="PTHR18895:SF74">
    <property type="entry name" value="MTRF1L RELEASE FACTOR GLUTAMINE METHYLTRANSFERASE"/>
    <property type="match status" value="1"/>
</dbReference>
<proteinExistence type="inferred from homology"/>
<dbReference type="RefSeq" id="WP_353064787.1">
    <property type="nucleotide sequence ID" value="NZ_CP132942.1"/>
</dbReference>
<comment type="similarity">
    <text evidence="5">Belongs to the protein N5-glutamine methyltransferase family. PrmC subfamily.</text>
</comment>
<dbReference type="InterPro" id="IPR019874">
    <property type="entry name" value="RF_methyltr_PrmC"/>
</dbReference>
<dbReference type="InterPro" id="IPR029063">
    <property type="entry name" value="SAM-dependent_MTases_sf"/>
</dbReference>
<keyword evidence="3 5" id="KW-0949">S-adenosyl-L-methionine</keyword>
<comment type="catalytic activity">
    <reaction evidence="4 5">
        <text>L-glutaminyl-[peptide chain release factor] + S-adenosyl-L-methionine = N(5)-methyl-L-glutaminyl-[peptide chain release factor] + S-adenosyl-L-homocysteine + H(+)</text>
        <dbReference type="Rhea" id="RHEA:42896"/>
        <dbReference type="Rhea" id="RHEA-COMP:10271"/>
        <dbReference type="Rhea" id="RHEA-COMP:10272"/>
        <dbReference type="ChEBI" id="CHEBI:15378"/>
        <dbReference type="ChEBI" id="CHEBI:30011"/>
        <dbReference type="ChEBI" id="CHEBI:57856"/>
        <dbReference type="ChEBI" id="CHEBI:59789"/>
        <dbReference type="ChEBI" id="CHEBI:61891"/>
        <dbReference type="EC" id="2.1.1.297"/>
    </reaction>
</comment>
<dbReference type="InterPro" id="IPR040758">
    <property type="entry name" value="PrmC_N"/>
</dbReference>
<dbReference type="GO" id="GO:0102559">
    <property type="term" value="F:peptide chain release factor N(5)-glutamine methyltransferase activity"/>
    <property type="evidence" value="ECO:0007669"/>
    <property type="project" value="UniProtKB-EC"/>
</dbReference>
<feature type="binding site" evidence="5">
    <location>
        <begin position="122"/>
        <end position="126"/>
    </location>
    <ligand>
        <name>S-adenosyl-L-methionine</name>
        <dbReference type="ChEBI" id="CHEBI:59789"/>
    </ligand>
</feature>
<dbReference type="InterPro" id="IPR002052">
    <property type="entry name" value="DNA_methylase_N6_adenine_CS"/>
</dbReference>
<dbReference type="HAMAP" id="MF_02126">
    <property type="entry name" value="RF_methyltr_PrmC"/>
    <property type="match status" value="1"/>
</dbReference>
<gene>
    <name evidence="5 8" type="primary">prmC</name>
    <name evidence="8" type="ORF">RBB77_03370</name>
</gene>
<dbReference type="GO" id="GO:0032259">
    <property type="term" value="P:methylation"/>
    <property type="evidence" value="ECO:0007669"/>
    <property type="project" value="UniProtKB-KW"/>
</dbReference>
<name>A0AAU7ZSM3_9BACT</name>
<dbReference type="InterPro" id="IPR050320">
    <property type="entry name" value="N5-glutamine_MTase"/>
</dbReference>
<dbReference type="EMBL" id="CP132942">
    <property type="protein sequence ID" value="XCB33944.1"/>
    <property type="molecule type" value="Genomic_DNA"/>
</dbReference>
<dbReference type="PROSITE" id="PS00092">
    <property type="entry name" value="N6_MTASE"/>
    <property type="match status" value="1"/>
</dbReference>
<dbReference type="CDD" id="cd02440">
    <property type="entry name" value="AdoMet_MTases"/>
    <property type="match status" value="1"/>
</dbReference>
<evidence type="ECO:0000256" key="1">
    <source>
        <dbReference type="ARBA" id="ARBA00022603"/>
    </source>
</evidence>
<dbReference type="AlphaFoldDB" id="A0AAU7ZSM3"/>
<accession>A0AAU7ZSM3</accession>
<dbReference type="SUPFAM" id="SSF53335">
    <property type="entry name" value="S-adenosyl-L-methionine-dependent methyltransferases"/>
    <property type="match status" value="1"/>
</dbReference>
<evidence type="ECO:0000256" key="4">
    <source>
        <dbReference type="ARBA" id="ARBA00048391"/>
    </source>
</evidence>
<evidence type="ECO:0000313" key="8">
    <source>
        <dbReference type="EMBL" id="XCB33944.1"/>
    </source>
</evidence>
<comment type="caution">
    <text evidence="5">Lacks conserved residue(s) required for the propagation of feature annotation.</text>
</comment>
<dbReference type="InterPro" id="IPR007848">
    <property type="entry name" value="Small_mtfrase_dom"/>
</dbReference>
<keyword evidence="2 5" id="KW-0808">Transferase</keyword>
<reference evidence="8" key="1">
    <citation type="submission" date="2023-08" db="EMBL/GenBank/DDBJ databases">
        <authorList>
            <person name="Messyasz A."/>
            <person name="Mannisto M.K."/>
            <person name="Kerkhof L.J."/>
            <person name="Haggblom M."/>
        </authorList>
    </citation>
    <scope>NUCLEOTIDE SEQUENCE</scope>
    <source>
        <strain evidence="8">X5P6</strain>
    </source>
</reference>
<organism evidence="8">
    <name type="scientific">Tunturiibacter psychrotolerans</name>
    <dbReference type="NCBI Taxonomy" id="3069686"/>
    <lineage>
        <taxon>Bacteria</taxon>
        <taxon>Pseudomonadati</taxon>
        <taxon>Acidobacteriota</taxon>
        <taxon>Terriglobia</taxon>
        <taxon>Terriglobales</taxon>
        <taxon>Acidobacteriaceae</taxon>
        <taxon>Tunturiibacter</taxon>
    </lineage>
</organism>
<evidence type="ECO:0000256" key="5">
    <source>
        <dbReference type="HAMAP-Rule" id="MF_02126"/>
    </source>
</evidence>
<protein>
    <recommendedName>
        <fullName evidence="5">Release factor glutamine methyltransferase</fullName>
        <shortName evidence="5">RF MTase</shortName>
        <ecNumber evidence="5">2.1.1.297</ecNumber>
    </recommendedName>
    <alternativeName>
        <fullName evidence="5">N5-glutamine methyltransferase PrmC</fullName>
    </alternativeName>
    <alternativeName>
        <fullName evidence="5">Protein-(glutamine-N5) MTase PrmC</fullName>
    </alternativeName>
    <alternativeName>
        <fullName evidence="5">Protein-glutamine N-methyltransferase PrmC</fullName>
    </alternativeName>
</protein>
<feature type="binding site" evidence="5">
    <location>
        <position position="191"/>
    </location>
    <ligand>
        <name>S-adenosyl-L-methionine</name>
        <dbReference type="ChEBI" id="CHEBI:59789"/>
    </ligand>
</feature>
<feature type="binding site" evidence="5">
    <location>
        <begin position="191"/>
        <end position="194"/>
    </location>
    <ligand>
        <name>substrate</name>
    </ligand>
</feature>
<evidence type="ECO:0000256" key="2">
    <source>
        <dbReference type="ARBA" id="ARBA00022679"/>
    </source>
</evidence>
<feature type="domain" description="Methyltransferase small" evidence="6">
    <location>
        <begin position="106"/>
        <end position="195"/>
    </location>
</feature>
<dbReference type="NCBIfam" id="TIGR00536">
    <property type="entry name" value="hemK_fam"/>
    <property type="match status" value="1"/>
</dbReference>
<comment type="function">
    <text evidence="5">Methylates the class 1 translation termination release factors RF1/PrfA and RF2/PrfB on the glutamine residue of the universally conserved GGQ motif.</text>
</comment>
<dbReference type="Gene3D" id="1.10.8.10">
    <property type="entry name" value="DNA helicase RuvA subunit, C-terminal domain"/>
    <property type="match status" value="1"/>
</dbReference>
<keyword evidence="1 5" id="KW-0489">Methyltransferase</keyword>
<dbReference type="Gene3D" id="3.40.50.150">
    <property type="entry name" value="Vaccinia Virus protein VP39"/>
    <property type="match status" value="1"/>
</dbReference>
<dbReference type="PANTHER" id="PTHR18895">
    <property type="entry name" value="HEMK METHYLTRANSFERASE"/>
    <property type="match status" value="1"/>
</dbReference>